<dbReference type="AlphaFoldDB" id="A0A9W9F507"/>
<dbReference type="EMBL" id="JAPQKH010000006">
    <property type="protein sequence ID" value="KAJ5093607.1"/>
    <property type="molecule type" value="Genomic_DNA"/>
</dbReference>
<gene>
    <name evidence="2" type="ORF">N7456_009468</name>
</gene>
<dbReference type="OrthoDB" id="5417887at2759"/>
<sequence>MVINFSIWNGIENDFVLSAACLPSIPPVCRFVRSFFKTRILGMPPSEAGSKGSEYVTFGSESSGRHSERHSGRQSDARDSLVGFESML</sequence>
<proteinExistence type="predicted"/>
<feature type="compositionally biased region" description="Basic and acidic residues" evidence="1">
    <location>
        <begin position="63"/>
        <end position="79"/>
    </location>
</feature>
<dbReference type="Proteomes" id="UP001149165">
    <property type="component" value="Unassembled WGS sequence"/>
</dbReference>
<comment type="caution">
    <text evidence="2">The sequence shown here is derived from an EMBL/GenBank/DDBJ whole genome shotgun (WGS) entry which is preliminary data.</text>
</comment>
<reference evidence="2" key="2">
    <citation type="journal article" date="2023" name="IMA Fungus">
        <title>Comparative genomic study of the Penicillium genus elucidates a diverse pangenome and 15 lateral gene transfer events.</title>
        <authorList>
            <person name="Petersen C."/>
            <person name="Sorensen T."/>
            <person name="Nielsen M.R."/>
            <person name="Sondergaard T.E."/>
            <person name="Sorensen J.L."/>
            <person name="Fitzpatrick D.A."/>
            <person name="Frisvad J.C."/>
            <person name="Nielsen K.L."/>
        </authorList>
    </citation>
    <scope>NUCLEOTIDE SEQUENCE</scope>
    <source>
        <strain evidence="2">IBT 30069</strain>
    </source>
</reference>
<organism evidence="2 3">
    <name type="scientific">Penicillium angulare</name>
    <dbReference type="NCBI Taxonomy" id="116970"/>
    <lineage>
        <taxon>Eukaryota</taxon>
        <taxon>Fungi</taxon>
        <taxon>Dikarya</taxon>
        <taxon>Ascomycota</taxon>
        <taxon>Pezizomycotina</taxon>
        <taxon>Eurotiomycetes</taxon>
        <taxon>Eurotiomycetidae</taxon>
        <taxon>Eurotiales</taxon>
        <taxon>Aspergillaceae</taxon>
        <taxon>Penicillium</taxon>
    </lineage>
</organism>
<keyword evidence="3" id="KW-1185">Reference proteome</keyword>
<feature type="region of interest" description="Disordered" evidence="1">
    <location>
        <begin position="45"/>
        <end position="88"/>
    </location>
</feature>
<protein>
    <submittedName>
        <fullName evidence="2">Uncharacterized protein</fullName>
    </submittedName>
</protein>
<evidence type="ECO:0000313" key="3">
    <source>
        <dbReference type="Proteomes" id="UP001149165"/>
    </source>
</evidence>
<evidence type="ECO:0000313" key="2">
    <source>
        <dbReference type="EMBL" id="KAJ5093607.1"/>
    </source>
</evidence>
<name>A0A9W9F507_9EURO</name>
<accession>A0A9W9F507</accession>
<reference evidence="2" key="1">
    <citation type="submission" date="2022-11" db="EMBL/GenBank/DDBJ databases">
        <authorList>
            <person name="Petersen C."/>
        </authorList>
    </citation>
    <scope>NUCLEOTIDE SEQUENCE</scope>
    <source>
        <strain evidence="2">IBT 30069</strain>
    </source>
</reference>
<evidence type="ECO:0000256" key="1">
    <source>
        <dbReference type="SAM" id="MobiDB-lite"/>
    </source>
</evidence>